<dbReference type="InterPro" id="IPR008166">
    <property type="entry name" value="Glyco_transf_92"/>
</dbReference>
<keyword evidence="5" id="KW-0812">Transmembrane</keyword>
<dbReference type="GO" id="GO:0016757">
    <property type="term" value="F:glycosyltransferase activity"/>
    <property type="evidence" value="ECO:0007669"/>
    <property type="project" value="UniProtKB-UniRule"/>
</dbReference>
<comment type="subcellular location">
    <subcellularLocation>
        <location evidence="1">Membrane</location>
        <topology evidence="1">Single-pass membrane protein</topology>
    </subcellularLocation>
</comment>
<dbReference type="Proteomes" id="UP001208570">
    <property type="component" value="Unassembled WGS sequence"/>
</dbReference>
<evidence type="ECO:0000256" key="9">
    <source>
        <dbReference type="SAM" id="SignalP"/>
    </source>
</evidence>
<dbReference type="PANTHER" id="PTHR21461">
    <property type="entry name" value="GLYCOSYLTRANSFERASE FAMILY 92 PROTEIN"/>
    <property type="match status" value="1"/>
</dbReference>
<dbReference type="EC" id="2.4.1.-" evidence="8"/>
<evidence type="ECO:0000313" key="10">
    <source>
        <dbReference type="EMBL" id="KAK2170413.1"/>
    </source>
</evidence>
<dbReference type="PANTHER" id="PTHR21461:SF69">
    <property type="entry name" value="GLYCOSYLTRANSFERASE FAMILY 92 PROTEIN"/>
    <property type="match status" value="1"/>
</dbReference>
<keyword evidence="3 8" id="KW-0328">Glycosyltransferase</keyword>
<evidence type="ECO:0000256" key="8">
    <source>
        <dbReference type="RuleBase" id="RU366017"/>
    </source>
</evidence>
<evidence type="ECO:0000256" key="2">
    <source>
        <dbReference type="ARBA" id="ARBA00007647"/>
    </source>
</evidence>
<evidence type="ECO:0000256" key="7">
    <source>
        <dbReference type="ARBA" id="ARBA00023136"/>
    </source>
</evidence>
<keyword evidence="6" id="KW-1133">Transmembrane helix</keyword>
<keyword evidence="9" id="KW-0732">Signal</keyword>
<evidence type="ECO:0000256" key="3">
    <source>
        <dbReference type="ARBA" id="ARBA00022676"/>
    </source>
</evidence>
<dbReference type="GO" id="GO:0005737">
    <property type="term" value="C:cytoplasm"/>
    <property type="evidence" value="ECO:0007669"/>
    <property type="project" value="TreeGrafter"/>
</dbReference>
<evidence type="ECO:0000256" key="4">
    <source>
        <dbReference type="ARBA" id="ARBA00022679"/>
    </source>
</evidence>
<name>A0AAD9KH33_9ANNE</name>
<dbReference type="AlphaFoldDB" id="A0AAD9KH33"/>
<dbReference type="EMBL" id="JAODUP010000003">
    <property type="protein sequence ID" value="KAK2170413.1"/>
    <property type="molecule type" value="Genomic_DNA"/>
</dbReference>
<dbReference type="GO" id="GO:0016020">
    <property type="term" value="C:membrane"/>
    <property type="evidence" value="ECO:0007669"/>
    <property type="project" value="UniProtKB-SubCell"/>
</dbReference>
<evidence type="ECO:0000256" key="5">
    <source>
        <dbReference type="ARBA" id="ARBA00022692"/>
    </source>
</evidence>
<sequence>MTPSQSIRLGLLALVSLFLAWFTILRKTSPLCVTKYIDQSTGEYNNLVEYVSPVKYREKGGGFYQISDDDIYVYSAFYDNRYRSKYIRIFGMQNRLSPATVRCKLQLENGLTVLLPIEMSYPVFDQWPSTQLLYHAYYYGCSVPSVYNITDRVTLSLLTEGSEIEAAVPMVISKRRARYPASHQTPPSRGSRGIVICVKAMWGKVNATRLIEWLEFHRLLKVKKIVIYDTTIWGRARRVLEHYQRTGFVDVITFDYALRMAVLMRDDPFLDQLADERLILEQTYLVSMNDCYYRYKDTADYVAVIDNDEIIVPSTETTLSRLLLEAEALRMNASAFLFQTAWHLDDFGVGNQMAPPYLHTQRYTKRSPVMKSQPKAMVSVDGAIVINWHGSVTMPTGYGFQGNQYLPWKRHGYVHHYREHCKYAEAKCEVLAQMVELDEIIPRYERAISASVLKISNQLNMSHFLH</sequence>
<comment type="similarity">
    <text evidence="2 8">Belongs to the glycosyltransferase 92 family.</text>
</comment>
<keyword evidence="7" id="KW-0472">Membrane</keyword>
<dbReference type="Pfam" id="PF01697">
    <property type="entry name" value="Glyco_transf_92"/>
    <property type="match status" value="1"/>
</dbReference>
<feature type="signal peptide" evidence="9">
    <location>
        <begin position="1"/>
        <end position="30"/>
    </location>
</feature>
<proteinExistence type="inferred from homology"/>
<reference evidence="10" key="1">
    <citation type="journal article" date="2023" name="Mol. Biol. Evol.">
        <title>Third-Generation Sequencing Reveals the Adaptive Role of the Epigenome in Three Deep-Sea Polychaetes.</title>
        <authorList>
            <person name="Perez M."/>
            <person name="Aroh O."/>
            <person name="Sun Y."/>
            <person name="Lan Y."/>
            <person name="Juniper S.K."/>
            <person name="Young C.R."/>
            <person name="Angers B."/>
            <person name="Qian P.Y."/>
        </authorList>
    </citation>
    <scope>NUCLEOTIDE SEQUENCE</scope>
    <source>
        <strain evidence="10">P08H-3</strain>
    </source>
</reference>
<evidence type="ECO:0000313" key="11">
    <source>
        <dbReference type="Proteomes" id="UP001208570"/>
    </source>
</evidence>
<protein>
    <recommendedName>
        <fullName evidence="8">Glycosyltransferase family 92 protein</fullName>
        <ecNumber evidence="8">2.4.1.-</ecNumber>
    </recommendedName>
</protein>
<organism evidence="10 11">
    <name type="scientific">Paralvinella palmiformis</name>
    <dbReference type="NCBI Taxonomy" id="53620"/>
    <lineage>
        <taxon>Eukaryota</taxon>
        <taxon>Metazoa</taxon>
        <taxon>Spiralia</taxon>
        <taxon>Lophotrochozoa</taxon>
        <taxon>Annelida</taxon>
        <taxon>Polychaeta</taxon>
        <taxon>Sedentaria</taxon>
        <taxon>Canalipalpata</taxon>
        <taxon>Terebellida</taxon>
        <taxon>Terebelliformia</taxon>
        <taxon>Alvinellidae</taxon>
        <taxon>Paralvinella</taxon>
    </lineage>
</organism>
<keyword evidence="4 8" id="KW-0808">Transferase</keyword>
<accession>A0AAD9KH33</accession>
<gene>
    <name evidence="10" type="ORF">LSH36_3g27012</name>
</gene>
<keyword evidence="11" id="KW-1185">Reference proteome</keyword>
<comment type="caution">
    <text evidence="10">The sequence shown here is derived from an EMBL/GenBank/DDBJ whole genome shotgun (WGS) entry which is preliminary data.</text>
</comment>
<feature type="chain" id="PRO_5042261479" description="Glycosyltransferase family 92 protein" evidence="9">
    <location>
        <begin position="31"/>
        <end position="466"/>
    </location>
</feature>
<evidence type="ECO:0000256" key="1">
    <source>
        <dbReference type="ARBA" id="ARBA00004167"/>
    </source>
</evidence>
<evidence type="ECO:0000256" key="6">
    <source>
        <dbReference type="ARBA" id="ARBA00022989"/>
    </source>
</evidence>